<comment type="caution">
    <text evidence="1">The sequence shown here is derived from an EMBL/GenBank/DDBJ whole genome shotgun (WGS) entry which is preliminary data.</text>
</comment>
<sequence length="53" mass="6256">MCCNIIYFPIDQGHIAAKIKNFHQTIFITKGIYFFLHLIVNTSNCEQIVNRFH</sequence>
<dbReference type="Proteomes" id="UP000006316">
    <property type="component" value="Unassembled WGS sequence"/>
</dbReference>
<protein>
    <submittedName>
        <fullName evidence="1">Uncharacterized protein</fullName>
    </submittedName>
</protein>
<keyword evidence="2" id="KW-1185">Reference proteome</keyword>
<dbReference type="EMBL" id="AJLS01000061">
    <property type="protein sequence ID" value="EKN68950.1"/>
    <property type="molecule type" value="Genomic_DNA"/>
</dbReference>
<proteinExistence type="predicted"/>
<name>K6CCT8_9BACI</name>
<gene>
    <name evidence="1" type="ORF">BABA_11876</name>
</gene>
<accession>K6CCT8</accession>
<evidence type="ECO:0000313" key="2">
    <source>
        <dbReference type="Proteomes" id="UP000006316"/>
    </source>
</evidence>
<evidence type="ECO:0000313" key="1">
    <source>
        <dbReference type="EMBL" id="EKN68950.1"/>
    </source>
</evidence>
<reference evidence="1 2" key="1">
    <citation type="journal article" date="2012" name="Front. Microbiol.">
        <title>Redundancy and modularity in membrane-associated dissimilatory nitrate reduction in Bacillus.</title>
        <authorList>
            <person name="Heylen K."/>
            <person name="Keltjens J."/>
        </authorList>
    </citation>
    <scope>NUCLEOTIDE SEQUENCE [LARGE SCALE GENOMIC DNA]</scope>
    <source>
        <strain evidence="2">LMG 21833T</strain>
    </source>
</reference>
<organism evidence="1 2">
    <name type="scientific">Neobacillus bataviensis LMG 21833</name>
    <dbReference type="NCBI Taxonomy" id="1117379"/>
    <lineage>
        <taxon>Bacteria</taxon>
        <taxon>Bacillati</taxon>
        <taxon>Bacillota</taxon>
        <taxon>Bacilli</taxon>
        <taxon>Bacillales</taxon>
        <taxon>Bacillaceae</taxon>
        <taxon>Neobacillus</taxon>
    </lineage>
</organism>
<dbReference type="AlphaFoldDB" id="K6CCT8"/>